<feature type="transmembrane region" description="Helical" evidence="1">
    <location>
        <begin position="115"/>
        <end position="133"/>
    </location>
</feature>
<reference evidence="2 3" key="1">
    <citation type="journal article" date="2013" name="BMC Genomics">
        <title>Reconstruction of the lipid metabolism for the microalga Monoraphidium neglectum from its genome sequence reveals characteristics suitable for biofuel production.</title>
        <authorList>
            <person name="Bogen C."/>
            <person name="Al-Dilaimi A."/>
            <person name="Albersmeier A."/>
            <person name="Wichmann J."/>
            <person name="Grundmann M."/>
            <person name="Rupp O."/>
            <person name="Lauersen K.J."/>
            <person name="Blifernez-Klassen O."/>
            <person name="Kalinowski J."/>
            <person name="Goesmann A."/>
            <person name="Mussgnug J.H."/>
            <person name="Kruse O."/>
        </authorList>
    </citation>
    <scope>NUCLEOTIDE SEQUENCE [LARGE SCALE GENOMIC DNA]</scope>
    <source>
        <strain evidence="2 3">SAG 48.87</strain>
    </source>
</reference>
<accession>A0A0D2K5M5</accession>
<evidence type="ECO:0000313" key="2">
    <source>
        <dbReference type="EMBL" id="KIZ05648.1"/>
    </source>
</evidence>
<organism evidence="2 3">
    <name type="scientific">Monoraphidium neglectum</name>
    <dbReference type="NCBI Taxonomy" id="145388"/>
    <lineage>
        <taxon>Eukaryota</taxon>
        <taxon>Viridiplantae</taxon>
        <taxon>Chlorophyta</taxon>
        <taxon>core chlorophytes</taxon>
        <taxon>Chlorophyceae</taxon>
        <taxon>CS clade</taxon>
        <taxon>Sphaeropleales</taxon>
        <taxon>Selenastraceae</taxon>
        <taxon>Monoraphidium</taxon>
    </lineage>
</organism>
<proteinExistence type="predicted"/>
<feature type="transmembrane region" description="Helical" evidence="1">
    <location>
        <begin position="12"/>
        <end position="33"/>
    </location>
</feature>
<feature type="non-terminal residue" evidence="2">
    <location>
        <position position="227"/>
    </location>
</feature>
<dbReference type="EMBL" id="KK100477">
    <property type="protein sequence ID" value="KIZ05648.1"/>
    <property type="molecule type" value="Genomic_DNA"/>
</dbReference>
<name>A0A0D2K5M5_9CHLO</name>
<dbReference type="InterPro" id="IPR016833">
    <property type="entry name" value="Put_Na-Bile_cotransptr"/>
</dbReference>
<gene>
    <name evidence="2" type="ORF">MNEG_2317</name>
</gene>
<dbReference type="PANTHER" id="PTHR18640:SF14">
    <property type="entry name" value="SODIUM BILE ACID SYMPORTER FAMILY"/>
    <property type="match status" value="1"/>
</dbReference>
<dbReference type="Pfam" id="PF13593">
    <property type="entry name" value="SBF_like"/>
    <property type="match status" value="1"/>
</dbReference>
<dbReference type="GeneID" id="25735195"/>
<feature type="transmembrane region" description="Helical" evidence="1">
    <location>
        <begin position="176"/>
        <end position="202"/>
    </location>
</feature>
<dbReference type="GO" id="GO:0009941">
    <property type="term" value="C:chloroplast envelope"/>
    <property type="evidence" value="ECO:0007669"/>
    <property type="project" value="TreeGrafter"/>
</dbReference>
<dbReference type="RefSeq" id="XP_013904667.1">
    <property type="nucleotide sequence ID" value="XM_014049213.1"/>
</dbReference>
<dbReference type="PANTHER" id="PTHR18640">
    <property type="entry name" value="SOLUTE CARRIER FAMILY 10 MEMBER 7"/>
    <property type="match status" value="1"/>
</dbReference>
<evidence type="ECO:0000256" key="1">
    <source>
        <dbReference type="SAM" id="Phobius"/>
    </source>
</evidence>
<dbReference type="AlphaFoldDB" id="A0A0D2K5M5"/>
<dbReference type="Gene3D" id="1.20.1530.20">
    <property type="match status" value="1"/>
</dbReference>
<feature type="transmembrane region" description="Helical" evidence="1">
    <location>
        <begin position="73"/>
        <end position="95"/>
    </location>
</feature>
<dbReference type="OrthoDB" id="188035at2759"/>
<keyword evidence="1" id="KW-1133">Transmembrane helix</keyword>
<dbReference type="KEGG" id="mng:MNEG_2317"/>
<feature type="transmembrane region" description="Helical" evidence="1">
    <location>
        <begin position="45"/>
        <end position="66"/>
    </location>
</feature>
<protein>
    <submittedName>
        <fullName evidence="2">Uncharacterized protein</fullName>
    </submittedName>
</protein>
<dbReference type="Proteomes" id="UP000054498">
    <property type="component" value="Unassembled WGS sequence"/>
</dbReference>
<keyword evidence="1" id="KW-0472">Membrane</keyword>
<evidence type="ECO:0000313" key="3">
    <source>
        <dbReference type="Proteomes" id="UP000054498"/>
    </source>
</evidence>
<dbReference type="InterPro" id="IPR038770">
    <property type="entry name" value="Na+/solute_symporter_sf"/>
</dbReference>
<keyword evidence="1" id="KW-0812">Transmembrane</keyword>
<feature type="transmembrane region" description="Helical" evidence="1">
    <location>
        <begin position="154"/>
        <end position="170"/>
    </location>
</feature>
<sequence>MSDELKQVFARRGALAVAFGMASIVGITPLLAWGLRGLPFEPREFATGLAIFAVMPTTLGVGISLVTSAKGNVAMAIFLTVASNIVGVALIPVWLQAVIGGGHTAGIGSKLTIDYAPTFVKLLLSCLVPTVAGKLLREFCGPARRLAANHKQKLSLFSNGNLAVLIWQTISSAQPLIVALPFGTMLLTIIAAILLHVIYLIFNAIVVALLRLPMPEAACVVIMASQK</sequence>
<keyword evidence="3" id="KW-1185">Reference proteome</keyword>